<evidence type="ECO:0000313" key="3">
    <source>
        <dbReference type="Proteomes" id="UP000499080"/>
    </source>
</evidence>
<feature type="transmembrane region" description="Helical" evidence="1">
    <location>
        <begin position="51"/>
        <end position="74"/>
    </location>
</feature>
<comment type="caution">
    <text evidence="2">The sequence shown here is derived from an EMBL/GenBank/DDBJ whole genome shotgun (WGS) entry which is preliminary data.</text>
</comment>
<keyword evidence="3" id="KW-1185">Reference proteome</keyword>
<feature type="transmembrane region" description="Helical" evidence="1">
    <location>
        <begin position="139"/>
        <end position="161"/>
    </location>
</feature>
<evidence type="ECO:0000313" key="2">
    <source>
        <dbReference type="EMBL" id="GBN52101.1"/>
    </source>
</evidence>
<reference evidence="2 3" key="1">
    <citation type="journal article" date="2019" name="Sci. Rep.">
        <title>Orb-weaving spider Araneus ventricosus genome elucidates the spidroin gene catalogue.</title>
        <authorList>
            <person name="Kono N."/>
            <person name="Nakamura H."/>
            <person name="Ohtoshi R."/>
            <person name="Moran D.A.P."/>
            <person name="Shinohara A."/>
            <person name="Yoshida Y."/>
            <person name="Fujiwara M."/>
            <person name="Mori M."/>
            <person name="Tomita M."/>
            <person name="Arakawa K."/>
        </authorList>
    </citation>
    <scope>NUCLEOTIDE SEQUENCE [LARGE SCALE GENOMIC DNA]</scope>
</reference>
<keyword evidence="1" id="KW-0472">Membrane</keyword>
<dbReference type="Proteomes" id="UP000499080">
    <property type="component" value="Unassembled WGS sequence"/>
</dbReference>
<evidence type="ECO:0000256" key="1">
    <source>
        <dbReference type="SAM" id="Phobius"/>
    </source>
</evidence>
<keyword evidence="1" id="KW-1133">Transmembrane helix</keyword>
<name>A0A4Y2PLN2_ARAVE</name>
<keyword evidence="1" id="KW-0812">Transmembrane</keyword>
<proteinExistence type="predicted"/>
<sequence>MTGHISVPAKETVGKNNDGVCKRLKPDLSAEMCEDLEDELFYRRMEYKSKLFTLAYIFMIIILCSSTVCLFVWLQSKQVNLENAVDNNALKFNMSEIRFTEQPGTTTINNSSNGHHLRKNYLITITYRVDKGDDTLRCISIISLFLLMVSVISLPVVLFYFMEAKNY</sequence>
<accession>A0A4Y2PLN2</accession>
<gene>
    <name evidence="2" type="ORF">AVEN_69289_1</name>
</gene>
<organism evidence="2 3">
    <name type="scientific">Araneus ventricosus</name>
    <name type="common">Orbweaver spider</name>
    <name type="synonym">Epeira ventricosa</name>
    <dbReference type="NCBI Taxonomy" id="182803"/>
    <lineage>
        <taxon>Eukaryota</taxon>
        <taxon>Metazoa</taxon>
        <taxon>Ecdysozoa</taxon>
        <taxon>Arthropoda</taxon>
        <taxon>Chelicerata</taxon>
        <taxon>Arachnida</taxon>
        <taxon>Araneae</taxon>
        <taxon>Araneomorphae</taxon>
        <taxon>Entelegynae</taxon>
        <taxon>Araneoidea</taxon>
        <taxon>Araneidae</taxon>
        <taxon>Araneus</taxon>
    </lineage>
</organism>
<dbReference type="AlphaFoldDB" id="A0A4Y2PLN2"/>
<dbReference type="EMBL" id="BGPR01011601">
    <property type="protein sequence ID" value="GBN52101.1"/>
    <property type="molecule type" value="Genomic_DNA"/>
</dbReference>
<protein>
    <submittedName>
        <fullName evidence="2">Uncharacterized protein</fullName>
    </submittedName>
</protein>
<dbReference type="OrthoDB" id="6431564at2759"/>